<evidence type="ECO:0000256" key="9">
    <source>
        <dbReference type="ARBA" id="ARBA00030162"/>
    </source>
</evidence>
<comment type="cofactor">
    <cofactor evidence="1 13">
        <name>Mg(2+)</name>
        <dbReference type="ChEBI" id="CHEBI:18420"/>
    </cofactor>
</comment>
<evidence type="ECO:0000256" key="5">
    <source>
        <dbReference type="ARBA" id="ARBA00022723"/>
    </source>
</evidence>
<dbReference type="AlphaFoldDB" id="A0A0F6TPJ5"/>
<keyword evidence="7 13" id="KW-0460">Magnesium</keyword>
<dbReference type="Gene3D" id="3.90.79.10">
    <property type="entry name" value="Nucleoside Triphosphate Pyrophosphohydrolase"/>
    <property type="match status" value="1"/>
</dbReference>
<evidence type="ECO:0000256" key="2">
    <source>
        <dbReference type="ARBA" id="ARBA00007482"/>
    </source>
</evidence>
<evidence type="ECO:0000313" key="15">
    <source>
        <dbReference type="EMBL" id="AKE51507.1"/>
    </source>
</evidence>
<protein>
    <recommendedName>
        <fullName evidence="4">ADP-ribose pyrophosphatase</fullName>
        <ecNumber evidence="3">3.6.1.13</ecNumber>
    </recommendedName>
    <alternativeName>
        <fullName evidence="9">ADP-ribose diphosphatase</fullName>
    </alternativeName>
    <alternativeName>
        <fullName evidence="11">ADP-ribose phosphohydrolase</fullName>
    </alternativeName>
    <alternativeName>
        <fullName evidence="10">Adenosine diphosphoribose pyrophosphatase</fullName>
    </alternativeName>
</protein>
<dbReference type="EMBL" id="CP010975">
    <property type="protein sequence ID" value="AKE51507.1"/>
    <property type="molecule type" value="Genomic_DNA"/>
</dbReference>
<evidence type="ECO:0000256" key="4">
    <source>
        <dbReference type="ARBA" id="ARBA00013297"/>
    </source>
</evidence>
<accession>A0A0F6TPJ5</accession>
<reference evidence="15 16" key="1">
    <citation type="submission" date="2015-02" db="EMBL/GenBank/DDBJ databases">
        <title>Complete genome sequence of Kangiella geojedonensis strain YCS-5T.</title>
        <authorList>
            <person name="Kim K.M."/>
        </authorList>
    </citation>
    <scope>NUCLEOTIDE SEQUENCE [LARGE SCALE GENOMIC DNA]</scope>
    <source>
        <strain evidence="15 16">YCS-5</strain>
    </source>
</reference>
<evidence type="ECO:0000259" key="14">
    <source>
        <dbReference type="PROSITE" id="PS51462"/>
    </source>
</evidence>
<feature type="binding site" evidence="13">
    <location>
        <position position="89"/>
    </location>
    <ligand>
        <name>Mg(2+)</name>
        <dbReference type="ChEBI" id="CHEBI:18420"/>
        <label>1</label>
    </ligand>
</feature>
<dbReference type="STRING" id="914150.TQ33_0525"/>
<organism evidence="15 16">
    <name type="scientific">Kangiella geojedonensis</name>
    <dbReference type="NCBI Taxonomy" id="914150"/>
    <lineage>
        <taxon>Bacteria</taxon>
        <taxon>Pseudomonadati</taxon>
        <taxon>Pseudomonadota</taxon>
        <taxon>Gammaproteobacteria</taxon>
        <taxon>Kangiellales</taxon>
        <taxon>Kangiellaceae</taxon>
        <taxon>Kangiella</taxon>
    </lineage>
</organism>
<dbReference type="KEGG" id="kge:TQ33_0525"/>
<feature type="binding site" evidence="13">
    <location>
        <position position="109"/>
    </location>
    <ligand>
        <name>Mg(2+)</name>
        <dbReference type="ChEBI" id="CHEBI:18420"/>
        <label>1</label>
    </ligand>
</feature>
<name>A0A0F6TPJ5_9GAMM</name>
<proteinExistence type="inferred from homology"/>
<dbReference type="GO" id="GO:0019693">
    <property type="term" value="P:ribose phosphate metabolic process"/>
    <property type="evidence" value="ECO:0007669"/>
    <property type="project" value="TreeGrafter"/>
</dbReference>
<dbReference type="GO" id="GO:0005829">
    <property type="term" value="C:cytosol"/>
    <property type="evidence" value="ECO:0007669"/>
    <property type="project" value="TreeGrafter"/>
</dbReference>
<dbReference type="NCBIfam" id="TIGR00052">
    <property type="entry name" value="nudix-type nucleoside diphosphatase, YffH/AdpP family"/>
    <property type="match status" value="1"/>
</dbReference>
<dbReference type="GO" id="GO:0006753">
    <property type="term" value="P:nucleoside phosphate metabolic process"/>
    <property type="evidence" value="ECO:0007669"/>
    <property type="project" value="TreeGrafter"/>
</dbReference>
<dbReference type="SUPFAM" id="SSF55811">
    <property type="entry name" value="Nudix"/>
    <property type="match status" value="1"/>
</dbReference>
<dbReference type="GO" id="GO:0019144">
    <property type="term" value="F:ADP-sugar diphosphatase activity"/>
    <property type="evidence" value="ECO:0007669"/>
    <property type="project" value="TreeGrafter"/>
</dbReference>
<dbReference type="PROSITE" id="PS00893">
    <property type="entry name" value="NUDIX_BOX"/>
    <property type="match status" value="1"/>
</dbReference>
<dbReference type="RefSeq" id="WP_046560692.1">
    <property type="nucleotide sequence ID" value="NZ_CP010975.1"/>
</dbReference>
<feature type="domain" description="Nudix hydrolase" evidence="14">
    <location>
        <begin position="48"/>
        <end position="186"/>
    </location>
</feature>
<comment type="function">
    <text evidence="8">Acts on ADP-mannose and ADP-glucose as well as ADP-ribose. Prevents glycogen biosynthesis. The reaction catalyzed by this enzyme is a limiting step of the gluconeogenic process.</text>
</comment>
<dbReference type="Pfam" id="PF00293">
    <property type="entry name" value="NUDIX"/>
    <property type="match status" value="1"/>
</dbReference>
<evidence type="ECO:0000313" key="16">
    <source>
        <dbReference type="Proteomes" id="UP000034071"/>
    </source>
</evidence>
<evidence type="ECO:0000256" key="1">
    <source>
        <dbReference type="ARBA" id="ARBA00001946"/>
    </source>
</evidence>
<dbReference type="Proteomes" id="UP000034071">
    <property type="component" value="Chromosome"/>
</dbReference>
<dbReference type="HOGENOM" id="CLU_062658_6_1_6"/>
<evidence type="ECO:0000256" key="10">
    <source>
        <dbReference type="ARBA" id="ARBA00030308"/>
    </source>
</evidence>
<dbReference type="PANTHER" id="PTHR11839">
    <property type="entry name" value="UDP/ADP-SUGAR PYROPHOSPHATASE"/>
    <property type="match status" value="1"/>
</dbReference>
<dbReference type="InterPro" id="IPR000086">
    <property type="entry name" value="NUDIX_hydrolase_dom"/>
</dbReference>
<dbReference type="GO" id="GO:0047631">
    <property type="term" value="F:ADP-ribose diphosphatase activity"/>
    <property type="evidence" value="ECO:0007669"/>
    <property type="project" value="UniProtKB-EC"/>
</dbReference>
<dbReference type="EC" id="3.6.1.13" evidence="3"/>
<dbReference type="InterPro" id="IPR020084">
    <property type="entry name" value="NUDIX_hydrolase_CS"/>
</dbReference>
<evidence type="ECO:0000256" key="7">
    <source>
        <dbReference type="ARBA" id="ARBA00022842"/>
    </source>
</evidence>
<dbReference type="InterPro" id="IPR015797">
    <property type="entry name" value="NUDIX_hydrolase-like_dom_sf"/>
</dbReference>
<keyword evidence="5 13" id="KW-0479">Metal-binding</keyword>
<dbReference type="PROSITE" id="PS51462">
    <property type="entry name" value="NUDIX"/>
    <property type="match status" value="1"/>
</dbReference>
<feature type="binding site" evidence="13">
    <location>
        <position position="157"/>
    </location>
    <ligand>
        <name>Mg(2+)</name>
        <dbReference type="ChEBI" id="CHEBI:18420"/>
        <label>1</label>
    </ligand>
</feature>
<comment type="catalytic activity">
    <reaction evidence="12">
        <text>ADP-D-ribose + H2O = D-ribose 5-phosphate + AMP + 2 H(+)</text>
        <dbReference type="Rhea" id="RHEA:10412"/>
        <dbReference type="ChEBI" id="CHEBI:15377"/>
        <dbReference type="ChEBI" id="CHEBI:15378"/>
        <dbReference type="ChEBI" id="CHEBI:57967"/>
        <dbReference type="ChEBI" id="CHEBI:78346"/>
        <dbReference type="ChEBI" id="CHEBI:456215"/>
        <dbReference type="EC" id="3.6.1.13"/>
    </reaction>
</comment>
<evidence type="ECO:0000256" key="12">
    <source>
        <dbReference type="ARBA" id="ARBA00049546"/>
    </source>
</evidence>
<evidence type="ECO:0000256" key="11">
    <source>
        <dbReference type="ARBA" id="ARBA00033056"/>
    </source>
</evidence>
<dbReference type="InterPro" id="IPR004385">
    <property type="entry name" value="NDP_pyrophosphatase"/>
</dbReference>
<evidence type="ECO:0000256" key="6">
    <source>
        <dbReference type="ARBA" id="ARBA00022801"/>
    </source>
</evidence>
<feature type="binding site" evidence="13">
    <location>
        <position position="105"/>
    </location>
    <ligand>
        <name>Mg(2+)</name>
        <dbReference type="ChEBI" id="CHEBI:18420"/>
        <label>1</label>
    </ligand>
</feature>
<keyword evidence="6" id="KW-0378">Hydrolase</keyword>
<dbReference type="CDD" id="cd24155">
    <property type="entry name" value="NUDIX_ADPRase"/>
    <property type="match status" value="1"/>
</dbReference>
<keyword evidence="16" id="KW-1185">Reference proteome</keyword>
<evidence type="ECO:0000256" key="8">
    <source>
        <dbReference type="ARBA" id="ARBA00025164"/>
    </source>
</evidence>
<evidence type="ECO:0000256" key="13">
    <source>
        <dbReference type="PIRSR" id="PIRSR604385-2"/>
    </source>
</evidence>
<sequence>MTQFTKDDVKFIDEEELYQGFFSMKRYRYQHRRYQGDWSPVVEREIFERGNAVGVLLYDPSKDRFVMVEQCRPGAMPGDESPWLIEIVAGMVEEGEDPTQVAYREAQEEAGCEIQSLKPLPGYWVSPGGTTEYVDLFLGLVDSDDVAQFAGLDTEHEDIKVLVIERAELLELLQQGRINNAMALIAVQWFLMNERSLAV</sequence>
<dbReference type="PATRIC" id="fig|914150.5.peg.534"/>
<dbReference type="OrthoDB" id="5292471at2"/>
<comment type="similarity">
    <text evidence="2">Belongs to the Nudix hydrolase family. NudF subfamily.</text>
</comment>
<gene>
    <name evidence="15" type="ORF">TQ33_0525</name>
</gene>
<dbReference type="PANTHER" id="PTHR11839:SF5">
    <property type="entry name" value="ADP-RIBOSE PYROPHOSPHATASE"/>
    <property type="match status" value="1"/>
</dbReference>
<evidence type="ECO:0000256" key="3">
    <source>
        <dbReference type="ARBA" id="ARBA00012453"/>
    </source>
</evidence>
<dbReference type="GO" id="GO:0046872">
    <property type="term" value="F:metal ion binding"/>
    <property type="evidence" value="ECO:0007669"/>
    <property type="project" value="UniProtKB-KW"/>
</dbReference>